<name>A0A7I8XDC7_BURXY</name>
<dbReference type="EMBL" id="CAJFCV020000004">
    <property type="protein sequence ID" value="CAG9114015.1"/>
    <property type="molecule type" value="Genomic_DNA"/>
</dbReference>
<sequence length="185" mass="20724">MYSPNQPIYVYFPTVQLQPTPWLFIPNSSQPIPTHIHHVNPLYYAYQNAPIYAYPRVFLLVNGAPIGYPNQPVQAQFHQPNLWSTLVDNPHTSGDSGRECKNLQPVVKDVKPNSDPFKPGVLTANQFIDINGQTTTKSPKINKGPKIPLLMSTAQFVLRRCKTKEDFTAEDANKQLVAGLALRNG</sequence>
<evidence type="ECO:0000313" key="2">
    <source>
        <dbReference type="Proteomes" id="UP000659654"/>
    </source>
</evidence>
<organism evidence="1 2">
    <name type="scientific">Bursaphelenchus xylophilus</name>
    <name type="common">Pinewood nematode worm</name>
    <name type="synonym">Aphelenchoides xylophilus</name>
    <dbReference type="NCBI Taxonomy" id="6326"/>
    <lineage>
        <taxon>Eukaryota</taxon>
        <taxon>Metazoa</taxon>
        <taxon>Ecdysozoa</taxon>
        <taxon>Nematoda</taxon>
        <taxon>Chromadorea</taxon>
        <taxon>Rhabditida</taxon>
        <taxon>Tylenchina</taxon>
        <taxon>Tylenchomorpha</taxon>
        <taxon>Aphelenchoidea</taxon>
        <taxon>Aphelenchoididae</taxon>
        <taxon>Bursaphelenchus</taxon>
    </lineage>
</organism>
<protein>
    <submittedName>
        <fullName evidence="1">(pine wood nematode) hypothetical protein</fullName>
    </submittedName>
</protein>
<dbReference type="EMBL" id="CAJFDI010000004">
    <property type="protein sequence ID" value="CAD5225008.1"/>
    <property type="molecule type" value="Genomic_DNA"/>
</dbReference>
<dbReference type="AlphaFoldDB" id="A0A7I8XDC7"/>
<evidence type="ECO:0000313" key="1">
    <source>
        <dbReference type="EMBL" id="CAD5225008.1"/>
    </source>
</evidence>
<gene>
    <name evidence="1" type="ORF">BXYJ_LOCUS8329</name>
</gene>
<keyword evidence="2" id="KW-1185">Reference proteome</keyword>
<comment type="caution">
    <text evidence="1">The sequence shown here is derived from an EMBL/GenBank/DDBJ whole genome shotgun (WGS) entry which is preliminary data.</text>
</comment>
<proteinExistence type="predicted"/>
<accession>A0A7I8XDC7</accession>
<dbReference type="Proteomes" id="UP000582659">
    <property type="component" value="Unassembled WGS sequence"/>
</dbReference>
<reference evidence="1" key="1">
    <citation type="submission" date="2020-09" db="EMBL/GenBank/DDBJ databases">
        <authorList>
            <person name="Kikuchi T."/>
        </authorList>
    </citation>
    <scope>NUCLEOTIDE SEQUENCE</scope>
    <source>
        <strain evidence="1">Ka4C1</strain>
    </source>
</reference>
<dbReference type="Proteomes" id="UP000659654">
    <property type="component" value="Unassembled WGS sequence"/>
</dbReference>